<keyword evidence="1" id="KW-0812">Transmembrane</keyword>
<protein>
    <submittedName>
        <fullName evidence="2">Uncharacterized protein</fullName>
    </submittedName>
</protein>
<keyword evidence="3" id="KW-1185">Reference proteome</keyword>
<reference evidence="2 3" key="1">
    <citation type="submission" date="2018-11" db="EMBL/GenBank/DDBJ databases">
        <authorList>
            <person name="Ye M.-Q."/>
            <person name="Du Z.-J."/>
        </authorList>
    </citation>
    <scope>NUCLEOTIDE SEQUENCE [LARGE SCALE GENOMIC DNA]</scope>
    <source>
        <strain evidence="2 3">U0105</strain>
    </source>
</reference>
<proteinExistence type="predicted"/>
<gene>
    <name evidence="2" type="ORF">DRW07_05315</name>
</gene>
<dbReference type="Proteomes" id="UP000275281">
    <property type="component" value="Unassembled WGS sequence"/>
</dbReference>
<feature type="transmembrane region" description="Helical" evidence="1">
    <location>
        <begin position="9"/>
        <end position="30"/>
    </location>
</feature>
<keyword evidence="1" id="KW-0472">Membrane</keyword>
<sequence length="72" mass="8017">MLRNLKESILLLIYALVMIFVNVLLSRGLLSIFTDIGKGMEIAIIGIVILLVVALFTEVGKRLALFSRVKKD</sequence>
<name>A0A3N5Z878_9ALTE</name>
<evidence type="ECO:0000256" key="1">
    <source>
        <dbReference type="SAM" id="Phobius"/>
    </source>
</evidence>
<comment type="caution">
    <text evidence="2">The sequence shown here is derived from an EMBL/GenBank/DDBJ whole genome shotgun (WGS) entry which is preliminary data.</text>
</comment>
<organism evidence="2 3">
    <name type="scientific">Alteromonas sediminis</name>
    <dbReference type="NCBI Taxonomy" id="2259342"/>
    <lineage>
        <taxon>Bacteria</taxon>
        <taxon>Pseudomonadati</taxon>
        <taxon>Pseudomonadota</taxon>
        <taxon>Gammaproteobacteria</taxon>
        <taxon>Alteromonadales</taxon>
        <taxon>Alteromonadaceae</taxon>
        <taxon>Alteromonas/Salinimonas group</taxon>
        <taxon>Alteromonas</taxon>
    </lineage>
</organism>
<feature type="transmembrane region" description="Helical" evidence="1">
    <location>
        <begin position="42"/>
        <end position="60"/>
    </location>
</feature>
<dbReference type="AlphaFoldDB" id="A0A3N5Z878"/>
<evidence type="ECO:0000313" key="3">
    <source>
        <dbReference type="Proteomes" id="UP000275281"/>
    </source>
</evidence>
<dbReference type="EMBL" id="RPOK01000002">
    <property type="protein sequence ID" value="RPJ66964.1"/>
    <property type="molecule type" value="Genomic_DNA"/>
</dbReference>
<accession>A0A3N5Z878</accession>
<evidence type="ECO:0000313" key="2">
    <source>
        <dbReference type="EMBL" id="RPJ66964.1"/>
    </source>
</evidence>
<keyword evidence="1" id="KW-1133">Transmembrane helix</keyword>
<dbReference type="RefSeq" id="WP_124026870.1">
    <property type="nucleotide sequence ID" value="NZ_JBHRSN010000015.1"/>
</dbReference>